<sequence>MLVVNSYVLVGEDSFNPTLKIVIEVEIKVGSEVLINAFGDLNYHGKKIGRLEPSTQNVFGFPLFAIKSELKDQSVKYNVGFECKLDKNVLKYISDGRKAEKNGDVVFIAEIRLIYLENRAYIIESRVQTNLATNNTANMLSTLNGTSYLEMRTYNPQIPMTIKSSDWINDFAPKLGLGEYEIIEIPRLNAVNIKEKFSNSLSALEVSRKYLYSLNNGSAMSSLRNSLREFNEALKNLGYRDENGKNVDYGKIFDRNKNNEILVETLQKNLYSSSSRGEEPAAAHMGNSVEGYEIESMIFMTYSLYKMVFEKLREKEESEGD</sequence>
<dbReference type="GeneID" id="41587910"/>
<dbReference type="EMBL" id="LT671858">
    <property type="protein sequence ID" value="SIM49585.1"/>
    <property type="molecule type" value="Genomic_DNA"/>
</dbReference>
<organism evidence="1 4">
    <name type="scientific">Cuniculiplasma divulgatum</name>
    <dbReference type="NCBI Taxonomy" id="1673428"/>
    <lineage>
        <taxon>Archaea</taxon>
        <taxon>Methanobacteriati</taxon>
        <taxon>Thermoplasmatota</taxon>
        <taxon>Thermoplasmata</taxon>
        <taxon>Thermoplasmatales</taxon>
        <taxon>Cuniculiplasmataceae</taxon>
        <taxon>Cuniculiplasma</taxon>
    </lineage>
</organism>
<evidence type="ECO:0000313" key="1">
    <source>
        <dbReference type="EMBL" id="SIM49585.1"/>
    </source>
</evidence>
<dbReference type="Proteomes" id="UP000187822">
    <property type="component" value="Chromosome I"/>
</dbReference>
<dbReference type="AlphaFoldDB" id="A0A1N5TND4"/>
<dbReference type="EMBL" id="LT719092">
    <property type="protein sequence ID" value="SJK84478.1"/>
    <property type="molecule type" value="Genomic_DNA"/>
</dbReference>
<dbReference type="STRING" id="1673428.CPM_0604"/>
<name>A0A1N5TND4_9ARCH</name>
<dbReference type="Proteomes" id="UP000195607">
    <property type="component" value="Chromosome I"/>
</dbReference>
<reference evidence="2" key="2">
    <citation type="submission" date="2016-06" db="EMBL/GenBank/DDBJ databases">
        <authorList>
            <person name="Olsen C.W."/>
            <person name="Carey S."/>
            <person name="Hinshaw L."/>
            <person name="Karasin A.I."/>
        </authorList>
    </citation>
    <scope>NUCLEOTIDE SEQUENCE [LARGE SCALE GENOMIC DNA]</scope>
    <source>
        <strain evidence="2">PM4</strain>
    </source>
</reference>
<gene>
    <name evidence="2" type="ORF">CPM_0604</name>
    <name evidence="1" type="ORF">CSP5_0624</name>
</gene>
<dbReference type="RefSeq" id="WP_077076022.1">
    <property type="nucleotide sequence ID" value="NZ_LT671858.1"/>
</dbReference>
<proteinExistence type="predicted"/>
<dbReference type="KEGG" id="cdiv:CPM_0604"/>
<keyword evidence="3" id="KW-1185">Reference proteome</keyword>
<dbReference type="OrthoDB" id="386673at2157"/>
<evidence type="ECO:0000313" key="2">
    <source>
        <dbReference type="EMBL" id="SJK84478.1"/>
    </source>
</evidence>
<evidence type="ECO:0000313" key="3">
    <source>
        <dbReference type="Proteomes" id="UP000187822"/>
    </source>
</evidence>
<accession>A0A1N5TND4</accession>
<reference evidence="1 4" key="1">
    <citation type="submission" date="2016-04" db="EMBL/GenBank/DDBJ databases">
        <authorList>
            <person name="Evans L.H."/>
            <person name="Alamgir A."/>
            <person name="Owens N."/>
            <person name="Weber N.D."/>
            <person name="Virtaneva K."/>
            <person name="Barbian K."/>
            <person name="Babar A."/>
            <person name="Rosenke K."/>
        </authorList>
    </citation>
    <scope>NUCLEOTIDE SEQUENCE [LARGE SCALE GENOMIC DNA]</scope>
    <source>
        <strain evidence="1">S5</strain>
        <strain evidence="4">S5(T) (JCM 30642 \VKM B-2941)</strain>
    </source>
</reference>
<reference evidence="3" key="3">
    <citation type="submission" date="2016-06" db="EMBL/GenBank/DDBJ databases">
        <authorList>
            <person name="Toshchakov V.S."/>
        </authorList>
    </citation>
    <scope>NUCLEOTIDE SEQUENCE [LARGE SCALE GENOMIC DNA]</scope>
    <source>
        <strain>PM4 (JCM 30641</strain>
        <strain evidence="3">\VKM B-2940)</strain>
    </source>
</reference>
<evidence type="ECO:0000313" key="4">
    <source>
        <dbReference type="Proteomes" id="UP000195607"/>
    </source>
</evidence>
<protein>
    <submittedName>
        <fullName evidence="1">Uncharacterized protein</fullName>
    </submittedName>
</protein>